<feature type="compositionally biased region" description="Pro residues" evidence="2">
    <location>
        <begin position="475"/>
        <end position="485"/>
    </location>
</feature>
<name>A0A1Q9E8G6_SYMMI</name>
<keyword evidence="4" id="KW-1185">Reference proteome</keyword>
<comment type="caution">
    <text evidence="3">The sequence shown here is derived from an EMBL/GenBank/DDBJ whole genome shotgun (WGS) entry which is preliminary data.</text>
</comment>
<organism evidence="3 4">
    <name type="scientific">Symbiodinium microadriaticum</name>
    <name type="common">Dinoflagellate</name>
    <name type="synonym">Zooxanthella microadriatica</name>
    <dbReference type="NCBI Taxonomy" id="2951"/>
    <lineage>
        <taxon>Eukaryota</taxon>
        <taxon>Sar</taxon>
        <taxon>Alveolata</taxon>
        <taxon>Dinophyceae</taxon>
        <taxon>Suessiales</taxon>
        <taxon>Symbiodiniaceae</taxon>
        <taxon>Symbiodinium</taxon>
    </lineage>
</organism>
<feature type="compositionally biased region" description="Polar residues" evidence="2">
    <location>
        <begin position="46"/>
        <end position="58"/>
    </location>
</feature>
<dbReference type="EMBL" id="LSRX01000229">
    <property type="protein sequence ID" value="OLQ03717.1"/>
    <property type="molecule type" value="Genomic_DNA"/>
</dbReference>
<dbReference type="OrthoDB" id="435943at2759"/>
<accession>A0A1Q9E8G6</accession>
<proteinExistence type="predicted"/>
<feature type="region of interest" description="Disordered" evidence="2">
    <location>
        <begin position="46"/>
        <end position="66"/>
    </location>
</feature>
<reference evidence="3 4" key="1">
    <citation type="submission" date="2016-02" db="EMBL/GenBank/DDBJ databases">
        <title>Genome analysis of coral dinoflagellate symbionts highlights evolutionary adaptations to a symbiotic lifestyle.</title>
        <authorList>
            <person name="Aranda M."/>
            <person name="Li Y."/>
            <person name="Liew Y.J."/>
            <person name="Baumgarten S."/>
            <person name="Simakov O."/>
            <person name="Wilson M."/>
            <person name="Piel J."/>
            <person name="Ashoor H."/>
            <person name="Bougouffa S."/>
            <person name="Bajic V.B."/>
            <person name="Ryu T."/>
            <person name="Ravasi T."/>
            <person name="Bayer T."/>
            <person name="Micklem G."/>
            <person name="Kim H."/>
            <person name="Bhak J."/>
            <person name="Lajeunesse T.C."/>
            <person name="Voolstra C.R."/>
        </authorList>
    </citation>
    <scope>NUCLEOTIDE SEQUENCE [LARGE SCALE GENOMIC DNA]</scope>
    <source>
        <strain evidence="3 4">CCMP2467</strain>
    </source>
</reference>
<feature type="region of interest" description="Disordered" evidence="2">
    <location>
        <begin position="469"/>
        <end position="589"/>
    </location>
</feature>
<evidence type="ECO:0000256" key="2">
    <source>
        <dbReference type="SAM" id="MobiDB-lite"/>
    </source>
</evidence>
<evidence type="ECO:0000313" key="3">
    <source>
        <dbReference type="EMBL" id="OLQ03717.1"/>
    </source>
</evidence>
<keyword evidence="1" id="KW-0175">Coiled coil</keyword>
<dbReference type="Proteomes" id="UP000186817">
    <property type="component" value="Unassembled WGS sequence"/>
</dbReference>
<protein>
    <submittedName>
        <fullName evidence="3">Uncharacterized protein</fullName>
    </submittedName>
</protein>
<feature type="coiled-coil region" evidence="1">
    <location>
        <begin position="303"/>
        <end position="380"/>
    </location>
</feature>
<dbReference type="AlphaFoldDB" id="A0A1Q9E8G6"/>
<evidence type="ECO:0000313" key="4">
    <source>
        <dbReference type="Proteomes" id="UP000186817"/>
    </source>
</evidence>
<evidence type="ECO:0000256" key="1">
    <source>
        <dbReference type="SAM" id="Coils"/>
    </source>
</evidence>
<sequence length="708" mass="79132">MVPESQDEEDPANKKEGHPRCRKIRWLQLRAAVSVEAKYPRAVQKSSHLESMSTQTMVPESHDEKGATTAQLLQELADLESTEAALAKARERNAAARMWQKGLRFVCFQSMVLEFAAYIDIFRQQLAAELRAGAELQSRLEKVRAGLQTTRQTLESELRRAAAATVQLERAARLLHRWHRTLRKKRSRARKRILSHRLAGDIPWQRDIRLLERHHSAPKYLPLSRLHMGRREKWANNWSDRGYHKEQDQRPWRLWSGSWSASPQGRTNSHTRYDRVQLPTEKPTREEPGEIATSHRAEWMREIQKMVTTARKADGRIRKLKEEIAKREMQWKVYEKQKRAEFLEQKQNFQNDMKKLQEEIDQANQQGVDASEEVQELVAKGVKPKPASAEEADAWEELLTAGDGQEATGFLRDALTAAGQVRPVPTTSAPAHGDGRFLNPADAARVLAATLSALPPGFDIGHLYPANHQGQAMPPSVPPFPPPDVEMPDANAGMPVNAKEHNPAYTTLSPGAGRSRPAPYPPTSPVNNAPSMETPAEKPDKKPATAGHPGQRNAGQVRVPTNVEAPRQTVKDATKTPPAKPPSGSLDIQDKLDQKRAAMGGPALRPFRQTEGAHTAHSATEAPVLPTQGLSVKQKAAIFEEDDEEEPPGKEVQVIGQSTFRLSAFDSRIFSIFFPSVLGGSFFPLLHMPWLDLQNLATRGATHFACYL</sequence>
<gene>
    <name evidence="3" type="ORF">AK812_SmicGene13327</name>
</gene>